<dbReference type="AlphaFoldDB" id="A0A6N7J0P2"/>
<feature type="compositionally biased region" description="Low complexity" evidence="4">
    <location>
        <begin position="230"/>
        <end position="246"/>
    </location>
</feature>
<comment type="function">
    <text evidence="3">Required for flagellar hook formation. May act as a scaffolding protein.</text>
</comment>
<keyword evidence="6" id="KW-1185">Reference proteome</keyword>
<evidence type="ECO:0000313" key="6">
    <source>
        <dbReference type="Proteomes" id="UP000460257"/>
    </source>
</evidence>
<evidence type="ECO:0000313" key="5">
    <source>
        <dbReference type="EMBL" id="MQN01419.1"/>
    </source>
</evidence>
<feature type="region of interest" description="Disordered" evidence="4">
    <location>
        <begin position="19"/>
        <end position="40"/>
    </location>
</feature>
<dbReference type="InterPro" id="IPR005648">
    <property type="entry name" value="FlgD"/>
</dbReference>
<comment type="similarity">
    <text evidence="1 3">Belongs to the FlgD family.</text>
</comment>
<organism evidence="5 6">
    <name type="scientific">Candidatus Weimeria bifida</name>
    <dbReference type="NCBI Taxonomy" id="2599074"/>
    <lineage>
        <taxon>Bacteria</taxon>
        <taxon>Bacillati</taxon>
        <taxon>Bacillota</taxon>
        <taxon>Clostridia</taxon>
        <taxon>Lachnospirales</taxon>
        <taxon>Lachnospiraceae</taxon>
        <taxon>Candidatus Weimeria</taxon>
    </lineage>
</organism>
<reference evidence="5" key="1">
    <citation type="journal article" date="2020" name="Appl. Environ. Microbiol.">
        <title>Medium-Chain Fatty Acid Synthesis by 'Candidatus Weimeria bifida' gen. nov., sp. nov., and 'Candidatus Pseudoramibacter fermentans' sp. nov.</title>
        <authorList>
            <person name="Scarborough M.J."/>
            <person name="Myers K.S."/>
            <person name="Donohue T.J."/>
            <person name="Noguera D.R."/>
        </authorList>
    </citation>
    <scope>NUCLEOTIDE SEQUENCE</scope>
    <source>
        <strain evidence="5">LCO1.1</strain>
    </source>
</reference>
<feature type="region of interest" description="Disordered" evidence="4">
    <location>
        <begin position="219"/>
        <end position="260"/>
    </location>
</feature>
<evidence type="ECO:0000256" key="2">
    <source>
        <dbReference type="ARBA" id="ARBA00022795"/>
    </source>
</evidence>
<dbReference type="GO" id="GO:0044781">
    <property type="term" value="P:bacterial-type flagellum organization"/>
    <property type="evidence" value="ECO:0007669"/>
    <property type="project" value="UniProtKB-UniRule"/>
</dbReference>
<keyword evidence="2 3" id="KW-1005">Bacterial flagellum biogenesis</keyword>
<name>A0A6N7J0P2_9FIRM</name>
<dbReference type="Proteomes" id="UP000460257">
    <property type="component" value="Unassembled WGS sequence"/>
</dbReference>
<evidence type="ECO:0000256" key="3">
    <source>
        <dbReference type="RuleBase" id="RU362076"/>
    </source>
</evidence>
<evidence type="ECO:0000256" key="1">
    <source>
        <dbReference type="ARBA" id="ARBA00010577"/>
    </source>
</evidence>
<protein>
    <recommendedName>
        <fullName evidence="3">Basal-body rod modification protein FlgD</fullName>
    </recommendedName>
</protein>
<accession>A0A6N7J0P2</accession>
<dbReference type="EMBL" id="VOGC01000006">
    <property type="protein sequence ID" value="MQN01419.1"/>
    <property type="molecule type" value="Genomic_DNA"/>
</dbReference>
<dbReference type="Pfam" id="PF03963">
    <property type="entry name" value="FlgD"/>
    <property type="match status" value="1"/>
</dbReference>
<feature type="compositionally biased region" description="Polar residues" evidence="4">
    <location>
        <begin position="250"/>
        <end position="260"/>
    </location>
</feature>
<proteinExistence type="inferred from homology"/>
<gene>
    <name evidence="5" type="ORF">FRC54_05750</name>
</gene>
<evidence type="ECO:0000256" key="4">
    <source>
        <dbReference type="SAM" id="MobiDB-lite"/>
    </source>
</evidence>
<comment type="caution">
    <text evidence="5">The sequence shown here is derived from an EMBL/GenBank/DDBJ whole genome shotgun (WGS) entry which is preliminary data.</text>
</comment>
<sequence>MAVTTQIINGAVTGNKSVANVESQSAEENSKTEKSSSKTQQTKDMFMKLLVAQMKYQNPLEPTDNTEYLKEMASFSQVEAVENMATSFEKMSGNSLVGQIATATDDDGVEHTGKVEYTFKKDGSTWLHIGDDDFSIDNVTGVKDSDYYTATTIRDTINQELAKLPSVNQLTVADTESVYNIQKVYNSLTTYQQSFIPKTTVQTIEDLVKRADILTGKSKKNTTASNTNQASDTTKASTNTNSASDTKTADTTVNGDSGKA</sequence>